<keyword evidence="2" id="KW-1185">Reference proteome</keyword>
<reference evidence="1" key="1">
    <citation type="submission" date="2021-06" db="EMBL/GenBank/DDBJ databases">
        <authorList>
            <person name="Kallberg Y."/>
            <person name="Tangrot J."/>
            <person name="Rosling A."/>
        </authorList>
    </citation>
    <scope>NUCLEOTIDE SEQUENCE</scope>
    <source>
        <strain evidence="1">MT106</strain>
    </source>
</reference>
<dbReference type="Proteomes" id="UP000789831">
    <property type="component" value="Unassembled WGS sequence"/>
</dbReference>
<dbReference type="AlphaFoldDB" id="A0A9N9FFH6"/>
<comment type="caution">
    <text evidence="1">The sequence shown here is derived from an EMBL/GenBank/DDBJ whole genome shotgun (WGS) entry which is preliminary data.</text>
</comment>
<protein>
    <submittedName>
        <fullName evidence="1">13000_t:CDS:1</fullName>
    </submittedName>
</protein>
<evidence type="ECO:0000313" key="2">
    <source>
        <dbReference type="Proteomes" id="UP000789831"/>
    </source>
</evidence>
<sequence>MNRCDLNHFIIGETLSVANGKNIIGEILSVTNGKKHSSEYFFKIVEYFQENSKYWSLLGTPKIAMQHLSGSKAGIGEAAFNLDVNFVSVYGVRIDTSAGVDWLVKSANRGYFMAHLKWDIGLE</sequence>
<name>A0A9N9FFH6_9GLOM</name>
<proteinExistence type="predicted"/>
<dbReference type="EMBL" id="CAJVPL010000797">
    <property type="protein sequence ID" value="CAG8530550.1"/>
    <property type="molecule type" value="Genomic_DNA"/>
</dbReference>
<gene>
    <name evidence="1" type="ORF">AGERDE_LOCUS5689</name>
</gene>
<evidence type="ECO:0000313" key="1">
    <source>
        <dbReference type="EMBL" id="CAG8530550.1"/>
    </source>
</evidence>
<accession>A0A9N9FFH6</accession>
<organism evidence="1 2">
    <name type="scientific">Ambispora gerdemannii</name>
    <dbReference type="NCBI Taxonomy" id="144530"/>
    <lineage>
        <taxon>Eukaryota</taxon>
        <taxon>Fungi</taxon>
        <taxon>Fungi incertae sedis</taxon>
        <taxon>Mucoromycota</taxon>
        <taxon>Glomeromycotina</taxon>
        <taxon>Glomeromycetes</taxon>
        <taxon>Archaeosporales</taxon>
        <taxon>Ambisporaceae</taxon>
        <taxon>Ambispora</taxon>
    </lineage>
</organism>